<reference evidence="3 4" key="1">
    <citation type="journal article" date="2015" name="Stand. Genomic Sci.">
        <title>Genomic Encyclopedia of Bacterial and Archaeal Type Strains, Phase III: the genomes of soil and plant-associated and newly described type strains.</title>
        <authorList>
            <person name="Whitman W.B."/>
            <person name="Woyke T."/>
            <person name="Klenk H.P."/>
            <person name="Zhou Y."/>
            <person name="Lilburn T.G."/>
            <person name="Beck B.J."/>
            <person name="De Vos P."/>
            <person name="Vandamme P."/>
            <person name="Eisen J.A."/>
            <person name="Garrity G."/>
            <person name="Hugenholtz P."/>
            <person name="Kyrpides N.C."/>
        </authorList>
    </citation>
    <scope>NUCLEOTIDE SEQUENCE [LARGE SCALE GENOMIC DNA]</scope>
    <source>
        <strain evidence="3 4">CGMCC 1.5364</strain>
    </source>
</reference>
<dbReference type="Proteomes" id="UP000316225">
    <property type="component" value="Unassembled WGS sequence"/>
</dbReference>
<organism evidence="3 4">
    <name type="scientific">Paracoccus sulfuroxidans</name>
    <dbReference type="NCBI Taxonomy" id="384678"/>
    <lineage>
        <taxon>Bacteria</taxon>
        <taxon>Pseudomonadati</taxon>
        <taxon>Pseudomonadota</taxon>
        <taxon>Alphaproteobacteria</taxon>
        <taxon>Rhodobacterales</taxon>
        <taxon>Paracoccaceae</taxon>
        <taxon>Paracoccus</taxon>
    </lineage>
</organism>
<keyword evidence="1" id="KW-1133">Transmembrane helix</keyword>
<dbReference type="InterPro" id="IPR003399">
    <property type="entry name" value="Mce/MlaD"/>
</dbReference>
<dbReference type="AlphaFoldDB" id="A0A562NSV8"/>
<evidence type="ECO:0000313" key="4">
    <source>
        <dbReference type="Proteomes" id="UP000316225"/>
    </source>
</evidence>
<sequence>METKANFVLIGAFTLAGFLALLGFLMWFAKLQVNRQFDYYDIYFTEVSGLDVSSNVRFAGLVVGRVIDMEISGKNDGTVRTRIEVREHTPIRIDSRASIEIQGVTGVADVAITAGTPGNRLLEDSSPTGVPEIPANRSILQTLSDQGPEMIERLNNVASQLTVLLGDENQTRVRNILTNVETSSGNLEKAMTDIANATDAIGKAADSITAFGDKLDAISGAAETTLGNIDTTLTSFNETAGKANTALDSATGTLDEARNYISGDLRSLTQRLDQTATSLQTDLSQLSTRAGTTLDSLDSALATGNRTLASAERAFDGADRVINSNVEPVVTDLRETLSHLNTAIDSVVTDLPEITQRLRNAADSADQAFGSLRAMLDSANGPVQAFARDGLPQFTRMAQEMRNLVKNVDQFFVTLRRNPAQVITGPQTPEFRR</sequence>
<keyword evidence="4" id="KW-1185">Reference proteome</keyword>
<dbReference type="Pfam" id="PF02470">
    <property type="entry name" value="MlaD"/>
    <property type="match status" value="1"/>
</dbReference>
<dbReference type="OrthoDB" id="9808689at2"/>
<dbReference type="RefSeq" id="WP_145397407.1">
    <property type="nucleotide sequence ID" value="NZ_VLKU01000004.1"/>
</dbReference>
<feature type="transmembrane region" description="Helical" evidence="1">
    <location>
        <begin position="7"/>
        <end position="29"/>
    </location>
</feature>
<dbReference type="Gene3D" id="1.10.287.1490">
    <property type="match status" value="1"/>
</dbReference>
<accession>A0A562NSV8</accession>
<keyword evidence="1" id="KW-0812">Transmembrane</keyword>
<gene>
    <name evidence="3" type="ORF">IQ24_01660</name>
</gene>
<name>A0A562NSV8_9RHOB</name>
<keyword evidence="1" id="KW-0472">Membrane</keyword>
<evidence type="ECO:0000313" key="3">
    <source>
        <dbReference type="EMBL" id="TWI35151.1"/>
    </source>
</evidence>
<dbReference type="EMBL" id="VLKU01000004">
    <property type="protein sequence ID" value="TWI35151.1"/>
    <property type="molecule type" value="Genomic_DNA"/>
</dbReference>
<protein>
    <submittedName>
        <fullName evidence="3">Phospholipid/cholesterol/gamma-HCH transport system substrate-binding protein</fullName>
    </submittedName>
</protein>
<dbReference type="PANTHER" id="PTHR36698:SF2">
    <property type="entry name" value="MCE_MLAD DOMAIN-CONTAINING PROTEIN"/>
    <property type="match status" value="1"/>
</dbReference>
<dbReference type="PANTHER" id="PTHR36698">
    <property type="entry name" value="BLL5892 PROTEIN"/>
    <property type="match status" value="1"/>
</dbReference>
<proteinExistence type="predicted"/>
<comment type="caution">
    <text evidence="3">The sequence shown here is derived from an EMBL/GenBank/DDBJ whole genome shotgun (WGS) entry which is preliminary data.</text>
</comment>
<dbReference type="SUPFAM" id="SSF58104">
    <property type="entry name" value="Methyl-accepting chemotaxis protein (MCP) signaling domain"/>
    <property type="match status" value="1"/>
</dbReference>
<evidence type="ECO:0000259" key="2">
    <source>
        <dbReference type="Pfam" id="PF02470"/>
    </source>
</evidence>
<evidence type="ECO:0000256" key="1">
    <source>
        <dbReference type="SAM" id="Phobius"/>
    </source>
</evidence>
<feature type="domain" description="Mce/MlaD" evidence="2">
    <location>
        <begin position="39"/>
        <end position="115"/>
    </location>
</feature>